<comment type="caution">
    <text evidence="5">The sequence shown here is derived from an EMBL/GenBank/DDBJ whole genome shotgun (WGS) entry which is preliminary data.</text>
</comment>
<name>A0A2U3D9J5_SULT2</name>
<reference evidence="5 6" key="1">
    <citation type="submission" date="2016-11" db="EMBL/GenBank/DDBJ databases">
        <title>Comparative genomics of Acidibacillus ferroxidans species.</title>
        <authorList>
            <person name="Oliveira G."/>
            <person name="Nunes G."/>
            <person name="Oliveira R."/>
            <person name="Araujo F."/>
            <person name="Salim A."/>
            <person name="Scholte L."/>
            <person name="Morais D."/>
            <person name="Nancucheo I."/>
            <person name="Johnson D.B."/>
            <person name="Grail B."/>
            <person name="Bittencourt J."/>
            <person name="Valadares R."/>
        </authorList>
    </citation>
    <scope>NUCLEOTIDE SEQUENCE [LARGE SCALE GENOMIC DNA]</scope>
    <source>
        <strain evidence="5 6">Y002</strain>
    </source>
</reference>
<dbReference type="GO" id="GO:0006298">
    <property type="term" value="P:mismatch repair"/>
    <property type="evidence" value="ECO:0007669"/>
    <property type="project" value="InterPro"/>
</dbReference>
<keyword evidence="2" id="KW-0067">ATP-binding</keyword>
<dbReference type="PANTHER" id="PTHR11361:SF34">
    <property type="entry name" value="DNA MISMATCH REPAIR PROTEIN MSH1, MITOCHONDRIAL"/>
    <property type="match status" value="1"/>
</dbReference>
<dbReference type="InterPro" id="IPR045076">
    <property type="entry name" value="MutS"/>
</dbReference>
<dbReference type="SUPFAM" id="SSF48334">
    <property type="entry name" value="DNA repair protein MutS, domain III"/>
    <property type="match status" value="1"/>
</dbReference>
<dbReference type="Pfam" id="PF00488">
    <property type="entry name" value="MutS_V"/>
    <property type="match status" value="1"/>
</dbReference>
<keyword evidence="6" id="KW-1185">Reference proteome</keyword>
<gene>
    <name evidence="5" type="ORF">BM613_05920</name>
</gene>
<keyword evidence="3" id="KW-0238">DNA-binding</keyword>
<dbReference type="GO" id="GO:0030983">
    <property type="term" value="F:mismatched DNA binding"/>
    <property type="evidence" value="ECO:0007669"/>
    <property type="project" value="InterPro"/>
</dbReference>
<dbReference type="SMART" id="SM00534">
    <property type="entry name" value="MUTSac"/>
    <property type="match status" value="1"/>
</dbReference>
<dbReference type="OrthoDB" id="9777812at2"/>
<dbReference type="Proteomes" id="UP000245380">
    <property type="component" value="Unassembled WGS sequence"/>
</dbReference>
<dbReference type="GO" id="GO:0140664">
    <property type="term" value="F:ATP-dependent DNA damage sensor activity"/>
    <property type="evidence" value="ECO:0007669"/>
    <property type="project" value="InterPro"/>
</dbReference>
<evidence type="ECO:0000256" key="2">
    <source>
        <dbReference type="ARBA" id="ARBA00022840"/>
    </source>
</evidence>
<protein>
    <recommendedName>
        <fullName evidence="4">DNA mismatch repair proteins mutS family domain-containing protein</fullName>
    </recommendedName>
</protein>
<dbReference type="GO" id="GO:0005524">
    <property type="term" value="F:ATP binding"/>
    <property type="evidence" value="ECO:0007669"/>
    <property type="project" value="UniProtKB-KW"/>
</dbReference>
<dbReference type="PANTHER" id="PTHR11361">
    <property type="entry name" value="DNA MISMATCH REPAIR PROTEIN MUTS FAMILY MEMBER"/>
    <property type="match status" value="1"/>
</dbReference>
<keyword evidence="1" id="KW-0547">Nucleotide-binding</keyword>
<dbReference type="EMBL" id="MPDK01000007">
    <property type="protein sequence ID" value="PWI57945.1"/>
    <property type="molecule type" value="Genomic_DNA"/>
</dbReference>
<dbReference type="RefSeq" id="WP_109430249.1">
    <property type="nucleotide sequence ID" value="NZ_MPDK01000007.1"/>
</dbReference>
<dbReference type="InterPro" id="IPR027417">
    <property type="entry name" value="P-loop_NTPase"/>
</dbReference>
<sequence length="538" mass="60470">MQKPFLNQWTYEQIQFSTVQAMVKPLTAAGQRLARSRTPFLCGDEALWLADQEDAHKLSAALSLPQRNGKELRANVVAQFMSMPDLEEILRLLQHGESLFLEHMANLKRFFYFAWQLGGYLREADLHFVWWNIDAVPLLSCLQQSGSAFTPTFSLVEVGDVRLREARAELEATIQKRGQLEYAFLNQLKERYKISLRRDQTLVIGLDYVDLLQQARSDPQLQMRMQTMFEVVFAPIWPSERDAWIELEAKQRADIAELEQSSLQMLTQRLFPLRERIVALVNQVAHLDELLARVAVHKDRGYTWTALSSHDIQLVGGYPVEHPEFTPIDLTLHNSISVLTGPNMGGKTAALKTVLTALVCHHYGYPAPVTAFFAPLYAHVRYVGGDAQSLQSGLSSFGAEIVAIQEAQSLPTAFVCFDEVGRSTNPIEGAALIEAILREAQVAMQSQILCATHFPIRLQAPVSYFRIKGVQMDKLPLDQVVEDLSKRLALLQEAMDYHIVEQTSGDVPQEGLTIAKWLGLSDSVVQTAESLVRGKKKG</sequence>
<organism evidence="5 6">
    <name type="scientific">Sulfoacidibacillus thermotolerans</name>
    <name type="common">Acidibacillus sulfuroxidans</name>
    <dbReference type="NCBI Taxonomy" id="1765684"/>
    <lineage>
        <taxon>Bacteria</taxon>
        <taxon>Bacillati</taxon>
        <taxon>Bacillota</taxon>
        <taxon>Bacilli</taxon>
        <taxon>Bacillales</taxon>
        <taxon>Alicyclobacillaceae</taxon>
        <taxon>Sulfoacidibacillus</taxon>
    </lineage>
</organism>
<dbReference type="InterPro" id="IPR036187">
    <property type="entry name" value="DNA_mismatch_repair_MutS_sf"/>
</dbReference>
<dbReference type="SUPFAM" id="SSF52540">
    <property type="entry name" value="P-loop containing nucleoside triphosphate hydrolases"/>
    <property type="match status" value="1"/>
</dbReference>
<evidence type="ECO:0000256" key="1">
    <source>
        <dbReference type="ARBA" id="ARBA00022741"/>
    </source>
</evidence>
<proteinExistence type="predicted"/>
<accession>A0A2U3D9J5</accession>
<dbReference type="Gene3D" id="3.40.50.300">
    <property type="entry name" value="P-loop containing nucleotide triphosphate hydrolases"/>
    <property type="match status" value="1"/>
</dbReference>
<evidence type="ECO:0000313" key="5">
    <source>
        <dbReference type="EMBL" id="PWI57945.1"/>
    </source>
</evidence>
<dbReference type="InterPro" id="IPR000432">
    <property type="entry name" value="DNA_mismatch_repair_MutS_C"/>
</dbReference>
<dbReference type="AlphaFoldDB" id="A0A2U3D9J5"/>
<feature type="domain" description="DNA mismatch repair proteins mutS family" evidence="4">
    <location>
        <begin position="334"/>
        <end position="533"/>
    </location>
</feature>
<evidence type="ECO:0000259" key="4">
    <source>
        <dbReference type="SMART" id="SM00534"/>
    </source>
</evidence>
<evidence type="ECO:0000313" key="6">
    <source>
        <dbReference type="Proteomes" id="UP000245380"/>
    </source>
</evidence>
<evidence type="ECO:0000256" key="3">
    <source>
        <dbReference type="ARBA" id="ARBA00023125"/>
    </source>
</evidence>